<dbReference type="EMBL" id="PHIG01000029">
    <property type="protein sequence ID" value="PJK30172.1"/>
    <property type="molecule type" value="Genomic_DNA"/>
</dbReference>
<dbReference type="Proteomes" id="UP000229498">
    <property type="component" value="Unassembled WGS sequence"/>
</dbReference>
<feature type="domain" description="AB hydrolase-1" evidence="2">
    <location>
        <begin position="20"/>
        <end position="154"/>
    </location>
</feature>
<gene>
    <name evidence="3" type="ORF">CVT23_07160</name>
</gene>
<proteinExistence type="predicted"/>
<keyword evidence="4" id="KW-1185">Reference proteome</keyword>
<dbReference type="InterPro" id="IPR000073">
    <property type="entry name" value="AB_hydrolase_1"/>
</dbReference>
<evidence type="ECO:0000313" key="3">
    <source>
        <dbReference type="EMBL" id="PJK30172.1"/>
    </source>
</evidence>
<accession>A0A2M9G377</accession>
<keyword evidence="1 3" id="KW-0378">Hydrolase</keyword>
<sequence length="255" mass="26698">MPELARDGVNIHYEVTGEGPVLLLTHGFCASSAMWRENAPALADAGWKVVTWDMRGHGRSDSPDDPALYTADLTVADIDALLDAAGAETAVVGGMSLGGYMSLAYNLAHGARVRALLLIDTGPGFRNDEAREKWNAYARGRGDELAAKGEAALSASAETRLQKQNYQGLRNAAYGMLTQRTADAITSLPGIAVPTLVVVGDRDEPFLAASDYMAAKIPGASKAVIADAGHAANVDQPAAFNAAVIGFLDKLKGSN</sequence>
<comment type="caution">
    <text evidence="3">The sequence shown here is derived from an EMBL/GenBank/DDBJ whole genome shotgun (WGS) entry which is preliminary data.</text>
</comment>
<dbReference type="PANTHER" id="PTHR43798:SF31">
    <property type="entry name" value="AB HYDROLASE SUPERFAMILY PROTEIN YCLE"/>
    <property type="match status" value="1"/>
</dbReference>
<dbReference type="AlphaFoldDB" id="A0A2M9G377"/>
<evidence type="ECO:0000259" key="2">
    <source>
        <dbReference type="Pfam" id="PF00561"/>
    </source>
</evidence>
<dbReference type="Pfam" id="PF00561">
    <property type="entry name" value="Abhydrolase_1"/>
    <property type="match status" value="1"/>
</dbReference>
<dbReference type="SUPFAM" id="SSF53474">
    <property type="entry name" value="alpha/beta-Hydrolases"/>
    <property type="match status" value="1"/>
</dbReference>
<dbReference type="PRINTS" id="PR00111">
    <property type="entry name" value="ABHYDROLASE"/>
</dbReference>
<dbReference type="OrthoDB" id="9780765at2"/>
<organism evidence="3 4">
    <name type="scientific">Minwuia thermotolerans</name>
    <dbReference type="NCBI Taxonomy" id="2056226"/>
    <lineage>
        <taxon>Bacteria</taxon>
        <taxon>Pseudomonadati</taxon>
        <taxon>Pseudomonadota</taxon>
        <taxon>Alphaproteobacteria</taxon>
        <taxon>Minwuiales</taxon>
        <taxon>Minwuiaceae</taxon>
        <taxon>Minwuia</taxon>
    </lineage>
</organism>
<reference evidence="3 4" key="1">
    <citation type="submission" date="2017-11" db="EMBL/GenBank/DDBJ databases">
        <title>Draft genome sequence of Rhizobiales bacterium SY3-13.</title>
        <authorList>
            <person name="Sun C."/>
        </authorList>
    </citation>
    <scope>NUCLEOTIDE SEQUENCE [LARGE SCALE GENOMIC DNA]</scope>
    <source>
        <strain evidence="3 4">SY3-13</strain>
    </source>
</reference>
<evidence type="ECO:0000313" key="4">
    <source>
        <dbReference type="Proteomes" id="UP000229498"/>
    </source>
</evidence>
<dbReference type="GO" id="GO:0016787">
    <property type="term" value="F:hydrolase activity"/>
    <property type="evidence" value="ECO:0007669"/>
    <property type="project" value="UniProtKB-KW"/>
</dbReference>
<dbReference type="PANTHER" id="PTHR43798">
    <property type="entry name" value="MONOACYLGLYCEROL LIPASE"/>
    <property type="match status" value="1"/>
</dbReference>
<dbReference type="InterPro" id="IPR029058">
    <property type="entry name" value="AB_hydrolase_fold"/>
</dbReference>
<protein>
    <submittedName>
        <fullName evidence="3">Alpha/beta hydrolase</fullName>
    </submittedName>
</protein>
<dbReference type="Gene3D" id="3.40.50.1820">
    <property type="entry name" value="alpha/beta hydrolase"/>
    <property type="match status" value="1"/>
</dbReference>
<dbReference type="RefSeq" id="WP_109795370.1">
    <property type="nucleotide sequence ID" value="NZ_PHIG01000029.1"/>
</dbReference>
<dbReference type="GO" id="GO:0016020">
    <property type="term" value="C:membrane"/>
    <property type="evidence" value="ECO:0007669"/>
    <property type="project" value="TreeGrafter"/>
</dbReference>
<dbReference type="InterPro" id="IPR050266">
    <property type="entry name" value="AB_hydrolase_sf"/>
</dbReference>
<name>A0A2M9G377_9PROT</name>
<evidence type="ECO:0000256" key="1">
    <source>
        <dbReference type="ARBA" id="ARBA00022801"/>
    </source>
</evidence>